<reference evidence="18" key="1">
    <citation type="submission" date="2021-01" db="EMBL/GenBank/DDBJ databases">
        <authorList>
            <person name="Corre E."/>
            <person name="Pelletier E."/>
            <person name="Niang G."/>
            <person name="Scheremetjew M."/>
            <person name="Finn R."/>
            <person name="Kale V."/>
            <person name="Holt S."/>
            <person name="Cochrane G."/>
            <person name="Meng A."/>
            <person name="Brown T."/>
            <person name="Cohen L."/>
        </authorList>
    </citation>
    <scope>NUCLEOTIDE SEQUENCE</scope>
    <source>
        <strain evidence="18">CCMP3105</strain>
    </source>
</reference>
<feature type="transmembrane region" description="Helical" evidence="15">
    <location>
        <begin position="1062"/>
        <end position="1080"/>
    </location>
</feature>
<feature type="transmembrane region" description="Helical" evidence="15">
    <location>
        <begin position="355"/>
        <end position="374"/>
    </location>
</feature>
<feature type="binding site" evidence="13">
    <location>
        <position position="420"/>
    </location>
    <ligand>
        <name>ATP</name>
        <dbReference type="ChEBI" id="CHEBI:30616"/>
    </ligand>
</feature>
<dbReference type="SUPFAM" id="SSF81665">
    <property type="entry name" value="Calcium ATPase, transmembrane domain M"/>
    <property type="match status" value="1"/>
</dbReference>
<evidence type="ECO:0000256" key="14">
    <source>
        <dbReference type="PIRSR" id="PIRSR606539-3"/>
    </source>
</evidence>
<dbReference type="GO" id="GO:0000287">
    <property type="term" value="F:magnesium ion binding"/>
    <property type="evidence" value="ECO:0007669"/>
    <property type="project" value="UniProtKB-UniRule"/>
</dbReference>
<dbReference type="NCBIfam" id="TIGR01652">
    <property type="entry name" value="ATPase-Plipid"/>
    <property type="match status" value="1"/>
</dbReference>
<keyword evidence="6 13" id="KW-0067">ATP-binding</keyword>
<keyword evidence="7 14" id="KW-0460">Magnesium</keyword>
<dbReference type="InterPro" id="IPR006539">
    <property type="entry name" value="P-type_ATPase_IV"/>
</dbReference>
<feature type="binding site" evidence="13">
    <location>
        <position position="816"/>
    </location>
    <ligand>
        <name>ATP</name>
        <dbReference type="ChEBI" id="CHEBI:30616"/>
    </ligand>
</feature>
<feature type="binding site" evidence="14">
    <location>
        <position position="420"/>
    </location>
    <ligand>
        <name>Mg(2+)</name>
        <dbReference type="ChEBI" id="CHEBI:18420"/>
    </ligand>
</feature>
<feature type="domain" description="P-type ATPase C-terminal" evidence="17">
    <location>
        <begin position="838"/>
        <end position="1091"/>
    </location>
</feature>
<dbReference type="InterPro" id="IPR023298">
    <property type="entry name" value="ATPase_P-typ_TM_dom_sf"/>
</dbReference>
<dbReference type="InterPro" id="IPR036412">
    <property type="entry name" value="HAD-like_sf"/>
</dbReference>
<dbReference type="InterPro" id="IPR032630">
    <property type="entry name" value="P_typ_ATPase_c"/>
</dbReference>
<keyword evidence="8 15" id="KW-1278">Translocase</keyword>
<accession>A0A7S4V4D2</accession>
<dbReference type="SFLD" id="SFLDG00002">
    <property type="entry name" value="C1.7:_P-type_atpase_like"/>
    <property type="match status" value="1"/>
</dbReference>
<dbReference type="InterPro" id="IPR032631">
    <property type="entry name" value="P-type_ATPase_N"/>
</dbReference>
<feature type="transmembrane region" description="Helical" evidence="15">
    <location>
        <begin position="952"/>
        <end position="974"/>
    </location>
</feature>
<comment type="catalytic activity">
    <reaction evidence="11 15">
        <text>ATP + H2O + phospholipidSide 1 = ADP + phosphate + phospholipidSide 2.</text>
        <dbReference type="EC" id="7.6.2.1"/>
    </reaction>
</comment>
<feature type="binding site" evidence="13">
    <location>
        <position position="785"/>
    </location>
    <ligand>
        <name>ATP</name>
        <dbReference type="ChEBI" id="CHEBI:30616"/>
    </ligand>
</feature>
<name>A0A7S4V4D2_9DINO</name>
<proteinExistence type="inferred from homology"/>
<keyword evidence="5 13" id="KW-0547">Nucleotide-binding</keyword>
<dbReference type="SUPFAM" id="SSF56784">
    <property type="entry name" value="HAD-like"/>
    <property type="match status" value="1"/>
</dbReference>
<dbReference type="PROSITE" id="PS00154">
    <property type="entry name" value="ATPASE_E1_E2"/>
    <property type="match status" value="1"/>
</dbReference>
<evidence type="ECO:0000313" key="18">
    <source>
        <dbReference type="EMBL" id="CAE4588947.1"/>
    </source>
</evidence>
<feature type="transmembrane region" description="Helical" evidence="15">
    <location>
        <begin position="986"/>
        <end position="1010"/>
    </location>
</feature>
<feature type="binding site" evidence="13">
    <location>
        <position position="697"/>
    </location>
    <ligand>
        <name>ATP</name>
        <dbReference type="ChEBI" id="CHEBI:30616"/>
    </ligand>
</feature>
<evidence type="ECO:0000256" key="12">
    <source>
        <dbReference type="PIRSR" id="PIRSR606539-1"/>
    </source>
</evidence>
<dbReference type="InterPro" id="IPR023214">
    <property type="entry name" value="HAD_sf"/>
</dbReference>
<feature type="binding site" evidence="13">
    <location>
        <position position="563"/>
    </location>
    <ligand>
        <name>ATP</name>
        <dbReference type="ChEBI" id="CHEBI:30616"/>
    </ligand>
</feature>
<dbReference type="SUPFAM" id="SSF81660">
    <property type="entry name" value="Metal cation-transporting ATPase, ATP-binding domain N"/>
    <property type="match status" value="1"/>
</dbReference>
<evidence type="ECO:0000256" key="13">
    <source>
        <dbReference type="PIRSR" id="PIRSR606539-2"/>
    </source>
</evidence>
<feature type="transmembrane region" description="Helical" evidence="15">
    <location>
        <begin position="325"/>
        <end position="343"/>
    </location>
</feature>
<feature type="binding site" evidence="13">
    <location>
        <position position="514"/>
    </location>
    <ligand>
        <name>ATP</name>
        <dbReference type="ChEBI" id="CHEBI:30616"/>
    </ligand>
</feature>
<comment type="subcellular location">
    <subcellularLocation>
        <location evidence="1 15">Membrane</location>
        <topology evidence="1 15">Multi-pass membrane protein</topology>
    </subcellularLocation>
</comment>
<dbReference type="InterPro" id="IPR023299">
    <property type="entry name" value="ATPase_P-typ_cyto_dom_N"/>
</dbReference>
<feature type="binding site" evidence="13">
    <location>
        <position position="422"/>
    </location>
    <ligand>
        <name>ATP</name>
        <dbReference type="ChEBI" id="CHEBI:30616"/>
    </ligand>
</feature>
<evidence type="ECO:0000256" key="9">
    <source>
        <dbReference type="ARBA" id="ARBA00022989"/>
    </source>
</evidence>
<dbReference type="NCBIfam" id="TIGR01494">
    <property type="entry name" value="ATPase_P-type"/>
    <property type="match status" value="1"/>
</dbReference>
<dbReference type="FunFam" id="3.40.50.1000:FF:000014">
    <property type="entry name" value="Phospholipid-transporting ATPase"/>
    <property type="match status" value="1"/>
</dbReference>
<feature type="binding site" evidence="14">
    <location>
        <position position="422"/>
    </location>
    <ligand>
        <name>Mg(2+)</name>
        <dbReference type="ChEBI" id="CHEBI:18420"/>
    </ligand>
</feature>
<dbReference type="SFLD" id="SFLDS00003">
    <property type="entry name" value="Haloacid_Dehalogenase"/>
    <property type="match status" value="1"/>
</dbReference>
<feature type="active site" description="4-aspartylphosphate intermediate" evidence="12">
    <location>
        <position position="420"/>
    </location>
</feature>
<protein>
    <recommendedName>
        <fullName evidence="15">Phospholipid-transporting ATPase</fullName>
        <ecNumber evidence="15">7.6.2.1</ecNumber>
    </recommendedName>
</protein>
<gene>
    <name evidence="18" type="ORF">AMON00008_LOCUS23208</name>
</gene>
<dbReference type="Gene3D" id="3.40.50.1000">
    <property type="entry name" value="HAD superfamily/HAD-like"/>
    <property type="match status" value="1"/>
</dbReference>
<keyword evidence="10 15" id="KW-0472">Membrane</keyword>
<dbReference type="PANTHER" id="PTHR24092">
    <property type="entry name" value="PROBABLE PHOSPHOLIPID-TRANSPORTING ATPASE"/>
    <property type="match status" value="1"/>
</dbReference>
<feature type="binding site" evidence="14">
    <location>
        <position position="812"/>
    </location>
    <ligand>
        <name>Mg(2+)</name>
        <dbReference type="ChEBI" id="CHEBI:18420"/>
    </ligand>
</feature>
<dbReference type="InterPro" id="IPR044492">
    <property type="entry name" value="P_typ_ATPase_HD_dom"/>
</dbReference>
<comment type="similarity">
    <text evidence="2 15">Belongs to the cation transport ATPase (P-type) (TC 3.A.3) family. Type IV subfamily.</text>
</comment>
<dbReference type="InterPro" id="IPR001757">
    <property type="entry name" value="P_typ_ATPase"/>
</dbReference>
<evidence type="ECO:0000256" key="15">
    <source>
        <dbReference type="RuleBase" id="RU362033"/>
    </source>
</evidence>
<dbReference type="Gene3D" id="1.20.1110.10">
    <property type="entry name" value="Calcium-transporting ATPase, transmembrane domain"/>
    <property type="match status" value="1"/>
</dbReference>
<dbReference type="Pfam" id="PF16212">
    <property type="entry name" value="PhoLip_ATPase_C"/>
    <property type="match status" value="1"/>
</dbReference>
<dbReference type="GO" id="GO:0140326">
    <property type="term" value="F:ATPase-coupled intramembrane lipid transporter activity"/>
    <property type="evidence" value="ECO:0007669"/>
    <property type="project" value="UniProtKB-EC"/>
</dbReference>
<feature type="binding site" evidence="13">
    <location>
        <position position="585"/>
    </location>
    <ligand>
        <name>ATP</name>
        <dbReference type="ChEBI" id="CHEBI:30616"/>
    </ligand>
</feature>
<keyword evidence="4 14" id="KW-0479">Metal-binding</keyword>
<feature type="binding site" evidence="13">
    <location>
        <position position="698"/>
    </location>
    <ligand>
        <name>ATP</name>
        <dbReference type="ChEBI" id="CHEBI:30616"/>
    </ligand>
</feature>
<evidence type="ECO:0000256" key="8">
    <source>
        <dbReference type="ARBA" id="ARBA00022967"/>
    </source>
</evidence>
<evidence type="ECO:0000256" key="2">
    <source>
        <dbReference type="ARBA" id="ARBA00008109"/>
    </source>
</evidence>
<dbReference type="SUPFAM" id="SSF81653">
    <property type="entry name" value="Calcium ATPase, transduction domain A"/>
    <property type="match status" value="1"/>
</dbReference>
<evidence type="ECO:0000256" key="4">
    <source>
        <dbReference type="ARBA" id="ARBA00022723"/>
    </source>
</evidence>
<dbReference type="InterPro" id="IPR008250">
    <property type="entry name" value="ATPase_P-typ_transduc_dom_A_sf"/>
</dbReference>
<dbReference type="Gene3D" id="2.70.150.10">
    <property type="entry name" value="Calcium-transporting ATPase, cytoplasmic transduction domain A"/>
    <property type="match status" value="1"/>
</dbReference>
<organism evidence="18">
    <name type="scientific">Alexandrium monilatum</name>
    <dbReference type="NCBI Taxonomy" id="311494"/>
    <lineage>
        <taxon>Eukaryota</taxon>
        <taxon>Sar</taxon>
        <taxon>Alveolata</taxon>
        <taxon>Dinophyceae</taxon>
        <taxon>Gonyaulacales</taxon>
        <taxon>Pyrocystaceae</taxon>
        <taxon>Alexandrium</taxon>
    </lineage>
</organism>
<dbReference type="EC" id="7.6.2.1" evidence="15"/>
<evidence type="ECO:0000256" key="1">
    <source>
        <dbReference type="ARBA" id="ARBA00004141"/>
    </source>
</evidence>
<feature type="domain" description="P-type ATPase N-terminal" evidence="16">
    <location>
        <begin position="37"/>
        <end position="88"/>
    </location>
</feature>
<feature type="binding site" evidence="13">
    <location>
        <position position="616"/>
    </location>
    <ligand>
        <name>ATP</name>
        <dbReference type="ChEBI" id="CHEBI:30616"/>
    </ligand>
</feature>
<evidence type="ECO:0000256" key="7">
    <source>
        <dbReference type="ARBA" id="ARBA00022842"/>
    </source>
</evidence>
<dbReference type="GO" id="GO:0045332">
    <property type="term" value="P:phospholipid translocation"/>
    <property type="evidence" value="ECO:0007669"/>
    <property type="project" value="TreeGrafter"/>
</dbReference>
<feature type="binding site" evidence="13">
    <location>
        <position position="421"/>
    </location>
    <ligand>
        <name>ATP</name>
        <dbReference type="ChEBI" id="CHEBI:30616"/>
    </ligand>
</feature>
<evidence type="ECO:0000256" key="10">
    <source>
        <dbReference type="ARBA" id="ARBA00023136"/>
    </source>
</evidence>
<dbReference type="AlphaFoldDB" id="A0A7S4V4D2"/>
<feature type="binding site" evidence="13">
    <location>
        <position position="815"/>
    </location>
    <ligand>
        <name>ATP</name>
        <dbReference type="ChEBI" id="CHEBI:30616"/>
    </ligand>
</feature>
<dbReference type="SFLD" id="SFLDF00027">
    <property type="entry name" value="p-type_atpase"/>
    <property type="match status" value="1"/>
</dbReference>
<feature type="binding site" evidence="14">
    <location>
        <position position="816"/>
    </location>
    <ligand>
        <name>Mg(2+)</name>
        <dbReference type="ChEBI" id="CHEBI:18420"/>
    </ligand>
</feature>
<keyword evidence="3 15" id="KW-0812">Transmembrane</keyword>
<feature type="binding site" evidence="13">
    <location>
        <position position="699"/>
    </location>
    <ligand>
        <name>ATP</name>
        <dbReference type="ChEBI" id="CHEBI:30616"/>
    </ligand>
</feature>
<dbReference type="GO" id="GO:0005524">
    <property type="term" value="F:ATP binding"/>
    <property type="evidence" value="ECO:0007669"/>
    <property type="project" value="UniProtKB-UniRule"/>
</dbReference>
<keyword evidence="9 15" id="KW-1133">Transmembrane helix</keyword>
<evidence type="ECO:0000256" key="11">
    <source>
        <dbReference type="ARBA" id="ARBA00034036"/>
    </source>
</evidence>
<dbReference type="EMBL" id="HBNR01033829">
    <property type="protein sequence ID" value="CAE4588947.1"/>
    <property type="molecule type" value="Transcribed_RNA"/>
</dbReference>
<evidence type="ECO:0000256" key="3">
    <source>
        <dbReference type="ARBA" id="ARBA00022692"/>
    </source>
</evidence>
<evidence type="ECO:0000259" key="16">
    <source>
        <dbReference type="Pfam" id="PF16209"/>
    </source>
</evidence>
<dbReference type="PRINTS" id="PR00119">
    <property type="entry name" value="CATATPASE"/>
</dbReference>
<feature type="binding site" evidence="13">
    <location>
        <position position="791"/>
    </location>
    <ligand>
        <name>ATP</name>
        <dbReference type="ChEBI" id="CHEBI:30616"/>
    </ligand>
</feature>
<evidence type="ECO:0000256" key="5">
    <source>
        <dbReference type="ARBA" id="ARBA00022741"/>
    </source>
</evidence>
<dbReference type="Pfam" id="PF16209">
    <property type="entry name" value="PhoLip_ATPase_N"/>
    <property type="match status" value="1"/>
</dbReference>
<feature type="transmembrane region" description="Helical" evidence="15">
    <location>
        <begin position="1022"/>
        <end position="1042"/>
    </location>
</feature>
<evidence type="ECO:0000256" key="6">
    <source>
        <dbReference type="ARBA" id="ARBA00022840"/>
    </source>
</evidence>
<evidence type="ECO:0000259" key="17">
    <source>
        <dbReference type="Pfam" id="PF16212"/>
    </source>
</evidence>
<feature type="transmembrane region" description="Helical" evidence="15">
    <location>
        <begin position="902"/>
        <end position="922"/>
    </location>
</feature>
<dbReference type="InterPro" id="IPR018303">
    <property type="entry name" value="ATPase_P-typ_P_site"/>
</dbReference>
<dbReference type="GO" id="GO:0005886">
    <property type="term" value="C:plasma membrane"/>
    <property type="evidence" value="ECO:0007669"/>
    <property type="project" value="TreeGrafter"/>
</dbReference>
<dbReference type="Gene3D" id="3.40.1110.10">
    <property type="entry name" value="Calcium-transporting ATPase, cytoplasmic domain N"/>
    <property type="match status" value="1"/>
</dbReference>
<feature type="transmembrane region" description="Helical" evidence="15">
    <location>
        <begin position="72"/>
        <end position="91"/>
    </location>
</feature>
<dbReference type="Pfam" id="PF13246">
    <property type="entry name" value="Cation_ATPase"/>
    <property type="match status" value="1"/>
</dbReference>
<comment type="cofactor">
    <cofactor evidence="14">
        <name>Mg(2+)</name>
        <dbReference type="ChEBI" id="CHEBI:18420"/>
    </cofactor>
</comment>
<sequence>MGDGLRAAEEGDVRKPGSMMLPGGERLFILSDSQVEVDPPSLNTKHGFHPNRISTTKFTPITWLPLSLFYQFYRIANIYFLAVAIVVLTLGSRSPKNWKSKVIPFLGVLLWTALKDAYEDLNRHRDDQEENTGKCKRYDNASKKFVEVEWQSVLAGDVLLVSADEAFPADLMLLQAAGGNEAFISTVNLDGETNLKEKRAMPLCGKLAEIQERTIRNHSGAAGQQLAEVEALTTVKKLASRQMRLQMGKPEASLSEVRGKMSLNGEECTGSETNFLPRGCVLRNTLWVVGMATYVGAETKTKLNAVTGSQKVSNMQRHLNRCVQGLLVMLVVVCVACATLGVALAKDNDSWPTKFLKYIVTFYHVVPVSLYVIFEMMKLLLGWQVNTDQQMVHEATGKGAVARTADLMEELGQVDFVFSDKTGTLTANEMVFARCCVEGQDLGDFRASADSEGLAAAAQILNTPGSQQHESVKRFFTCLAVCHSVQVEANTSDGDVKSPNAGQPFIFSGMSPDEVALVQAAHDAGISFQRRLRDTATSSSELTIVGPGPQESRTFQVLHELEFNSDRKRMSVVVKHNNEFWCITKGADNVMSKLIEEPFCNGTMESLQRFSKQGLRTLVITMKKVDAADLQQWQAELRAAQNIVDSTRNARVAEVQAKMEKNLSLVGLTAVEDRLQDGVPQAIQTVKDAGIRVWGLTGDKTETAVDIAKSCALFGPATRLAYATEAESTRAAVSKLKSAKRDLDLTADGGLVLDGRTVGFALASEEARALIYELGLASRSCVCCRLSPMQKRLLVELVREKNPITITLAIGDGANDVPMIEGAHIGIGVRGKEGAQAVQVSDIAISQFRFLVPLLLCHGRRAYRRVAYFLCYYLYKNVTLVVSDVVWSIQDGFRGRIAYPEYLSMGFNVLFTSWHILFVLGFDKGLPDAIANQHPELYYEGPQRLLFNPKVFSVWMLNAVWHGTVVWIIPNLVIGGTVYTETPSDFWRGSCTSFLITVFCVNLKLLLVCLNPLAVTATAPTGASLLLTVFALFMLGEVSLGYEMSGNLKMKGVPTDMFGRGEVYLCLVGVTLFALVPDVTEKLLKRFYFPSAMDRLIRVLDLRRVNDQ</sequence>
<feature type="transmembrane region" description="Helical" evidence="15">
    <location>
        <begin position="866"/>
        <end position="890"/>
    </location>
</feature>
<dbReference type="GO" id="GO:0016887">
    <property type="term" value="F:ATP hydrolysis activity"/>
    <property type="evidence" value="ECO:0007669"/>
    <property type="project" value="InterPro"/>
</dbReference>